<evidence type="ECO:0000256" key="2">
    <source>
        <dbReference type="ARBA" id="ARBA00022448"/>
    </source>
</evidence>
<dbReference type="Pfam" id="PF06472">
    <property type="entry name" value="ABC_membrane_2"/>
    <property type="match status" value="2"/>
</dbReference>
<dbReference type="AlphaFoldDB" id="A0A815TH50"/>
<dbReference type="GO" id="GO:0042760">
    <property type="term" value="P:very long-chain fatty acid catabolic process"/>
    <property type="evidence" value="ECO:0007669"/>
    <property type="project" value="TreeGrafter"/>
</dbReference>
<keyword evidence="2" id="KW-0813">Transport</keyword>
<feature type="transmembrane region" description="Helical" evidence="6">
    <location>
        <begin position="92"/>
        <end position="117"/>
    </location>
</feature>
<dbReference type="InterPro" id="IPR003439">
    <property type="entry name" value="ABC_transporter-like_ATP-bd"/>
</dbReference>
<dbReference type="OrthoDB" id="422637at2759"/>
<keyword evidence="4 6" id="KW-1133">Transmembrane helix</keyword>
<dbReference type="PROSITE" id="PS00211">
    <property type="entry name" value="ABC_TRANSPORTER_1"/>
    <property type="match status" value="1"/>
</dbReference>
<dbReference type="GO" id="GO:0005778">
    <property type="term" value="C:peroxisomal membrane"/>
    <property type="evidence" value="ECO:0007669"/>
    <property type="project" value="TreeGrafter"/>
</dbReference>
<dbReference type="GO" id="GO:0006635">
    <property type="term" value="P:fatty acid beta-oxidation"/>
    <property type="evidence" value="ECO:0007669"/>
    <property type="project" value="TreeGrafter"/>
</dbReference>
<dbReference type="PROSITE" id="PS50929">
    <property type="entry name" value="ABC_TM1F"/>
    <property type="match status" value="1"/>
</dbReference>
<dbReference type="GO" id="GO:0005324">
    <property type="term" value="F:long-chain fatty acid transmembrane transporter activity"/>
    <property type="evidence" value="ECO:0007669"/>
    <property type="project" value="TreeGrafter"/>
</dbReference>
<dbReference type="InterPro" id="IPR036640">
    <property type="entry name" value="ABC1_TM_sf"/>
</dbReference>
<feature type="domain" description="ABC transmembrane type-1" evidence="7">
    <location>
        <begin position="44"/>
        <end position="331"/>
    </location>
</feature>
<dbReference type="InterPro" id="IPR011527">
    <property type="entry name" value="ABC1_TM_dom"/>
</dbReference>
<evidence type="ECO:0000256" key="3">
    <source>
        <dbReference type="ARBA" id="ARBA00022692"/>
    </source>
</evidence>
<evidence type="ECO:0000313" key="8">
    <source>
        <dbReference type="EMBL" id="CAF1502960.1"/>
    </source>
</evidence>
<gene>
    <name evidence="8" type="ORF">VCS650_LOCUS42350</name>
</gene>
<dbReference type="GO" id="GO:0016887">
    <property type="term" value="F:ATP hydrolysis activity"/>
    <property type="evidence" value="ECO:0007669"/>
    <property type="project" value="InterPro"/>
</dbReference>
<evidence type="ECO:0000313" key="9">
    <source>
        <dbReference type="Proteomes" id="UP000663891"/>
    </source>
</evidence>
<dbReference type="Proteomes" id="UP000663891">
    <property type="component" value="Unassembled WGS sequence"/>
</dbReference>
<dbReference type="GO" id="GO:0005524">
    <property type="term" value="F:ATP binding"/>
    <property type="evidence" value="ECO:0007669"/>
    <property type="project" value="InterPro"/>
</dbReference>
<protein>
    <recommendedName>
        <fullName evidence="7">ABC transmembrane type-1 domain-containing protein</fullName>
    </recommendedName>
</protein>
<dbReference type="PANTHER" id="PTHR11384:SF59">
    <property type="entry name" value="LYSOSOMAL COBALAMIN TRANSPORTER ABCD4"/>
    <property type="match status" value="1"/>
</dbReference>
<dbReference type="Gene3D" id="1.20.1560.10">
    <property type="entry name" value="ABC transporter type 1, transmembrane domain"/>
    <property type="match status" value="1"/>
</dbReference>
<evidence type="ECO:0000256" key="1">
    <source>
        <dbReference type="ARBA" id="ARBA00008575"/>
    </source>
</evidence>
<feature type="transmembrane region" description="Helical" evidence="6">
    <location>
        <begin position="44"/>
        <end position="72"/>
    </location>
</feature>
<evidence type="ECO:0000256" key="4">
    <source>
        <dbReference type="ARBA" id="ARBA00022989"/>
    </source>
</evidence>
<dbReference type="GO" id="GO:0007031">
    <property type="term" value="P:peroxisome organization"/>
    <property type="evidence" value="ECO:0007669"/>
    <property type="project" value="TreeGrafter"/>
</dbReference>
<feature type="transmembrane region" description="Helical" evidence="6">
    <location>
        <begin position="238"/>
        <end position="256"/>
    </location>
</feature>
<feature type="transmembrane region" description="Helical" evidence="6">
    <location>
        <begin position="336"/>
        <end position="356"/>
    </location>
</feature>
<dbReference type="GO" id="GO:0140359">
    <property type="term" value="F:ABC-type transporter activity"/>
    <property type="evidence" value="ECO:0007669"/>
    <property type="project" value="InterPro"/>
</dbReference>
<evidence type="ECO:0000256" key="5">
    <source>
        <dbReference type="ARBA" id="ARBA00023136"/>
    </source>
</evidence>
<feature type="transmembrane region" description="Helical" evidence="6">
    <location>
        <begin position="213"/>
        <end position="232"/>
    </location>
</feature>
<comment type="similarity">
    <text evidence="1">Belongs to the ABC transporter superfamily. ABCD family. Peroxisomal fatty acyl CoA transporter (TC 3.A.1.203) subfamily.</text>
</comment>
<dbReference type="PROSITE" id="PS00675">
    <property type="entry name" value="SIGMA54_INTERACT_1"/>
    <property type="match status" value="1"/>
</dbReference>
<dbReference type="InterPro" id="IPR027417">
    <property type="entry name" value="P-loop_NTPase"/>
</dbReference>
<dbReference type="InterPro" id="IPR050835">
    <property type="entry name" value="ABC_transporter_sub-D"/>
</dbReference>
<keyword evidence="5 6" id="KW-0472">Membrane</keyword>
<keyword evidence="3 6" id="KW-0812">Transmembrane</keyword>
<dbReference type="GO" id="GO:0015910">
    <property type="term" value="P:long-chain fatty acid import into peroxisome"/>
    <property type="evidence" value="ECO:0007669"/>
    <property type="project" value="TreeGrafter"/>
</dbReference>
<dbReference type="Gene3D" id="3.40.50.300">
    <property type="entry name" value="P-loop containing nucleotide triphosphate hydrolases"/>
    <property type="match status" value="1"/>
</dbReference>
<comment type="caution">
    <text evidence="8">The sequence shown here is derived from an EMBL/GenBank/DDBJ whole genome shotgun (WGS) entry which is preliminary data.</text>
</comment>
<dbReference type="EMBL" id="CAJNON010002194">
    <property type="protein sequence ID" value="CAF1502960.1"/>
    <property type="molecule type" value="Genomic_DNA"/>
</dbReference>
<dbReference type="SUPFAM" id="SSF52540">
    <property type="entry name" value="P-loop containing nucleoside triphosphate hydrolases"/>
    <property type="match status" value="1"/>
</dbReference>
<evidence type="ECO:0000259" key="7">
    <source>
        <dbReference type="PROSITE" id="PS50929"/>
    </source>
</evidence>
<accession>A0A815TH50</accession>
<dbReference type="Pfam" id="PF00005">
    <property type="entry name" value="ABC_tran"/>
    <property type="match status" value="1"/>
</dbReference>
<sequence length="658" mass="76681">MGAENSFNYLFLKRIGRLLRILLPFSRLSLNIHNYNERIYTHPLILVLLILINEIGLQYVIYVVGLLSSVFLDELTKPVAQRDFPAFRWLVVRSFALVILNALLIAASTFLSSILYVKWRMRLVLHLHSFYFAQRRYYHLLNTTQQNTTRSKDDNLSTYQNYNIQTMNIANNERELIQYTPTDSSRLSVSTHPSIDNPDQRITQDADSLCRSLSAIVSLIVISPFTIGYYTYHTWKVTGYYGPLGILIYFIIWAGINKIFISSVSRTIFKQNILEGNFRFLHTQIRTYNESIAFYNGGSFEHTHFDSYLVKILSPILYRRAIQQFFLSFSTNSYDYIGSIIKYLLMALAIFVFHFYDNLTISELIQKISQSSFMIGYLIYQFNKVNDLTDQITLIAANTHRVQELLEYMMKIDTTWSEKQLSKNIEQDEILIIKNLSYSTPNNNNHIVMKNLNLTLNKRQHLLITGESGVGKTSLFRVLYSIWPMDISGSFSYKTAQAFLLPQRPYFTNKSLHDELSYPDVQILSTLTSQIEIEQVLTQWNLEHILDCVESSVFTCPQYTWQDLLSPGELQRLSFVRLVLRLSSNQNNQASKVNLVFLDEITSSLDINIEMKMYNYLLEQDLTLISIGHRETLRQYHHSELKLYKNGKYVIEKLQLSS</sequence>
<dbReference type="InterPro" id="IPR017871">
    <property type="entry name" value="ABC_transporter-like_CS"/>
</dbReference>
<organism evidence="8 9">
    <name type="scientific">Adineta steineri</name>
    <dbReference type="NCBI Taxonomy" id="433720"/>
    <lineage>
        <taxon>Eukaryota</taxon>
        <taxon>Metazoa</taxon>
        <taxon>Spiralia</taxon>
        <taxon>Gnathifera</taxon>
        <taxon>Rotifera</taxon>
        <taxon>Eurotatoria</taxon>
        <taxon>Bdelloidea</taxon>
        <taxon>Adinetida</taxon>
        <taxon>Adinetidae</taxon>
        <taxon>Adineta</taxon>
    </lineage>
</organism>
<name>A0A815TH50_9BILA</name>
<reference evidence="8" key="1">
    <citation type="submission" date="2021-02" db="EMBL/GenBank/DDBJ databases">
        <authorList>
            <person name="Nowell W R."/>
        </authorList>
    </citation>
    <scope>NUCLEOTIDE SEQUENCE</scope>
</reference>
<dbReference type="InterPro" id="IPR025662">
    <property type="entry name" value="Sigma_54_int_dom_ATP-bd_1"/>
</dbReference>
<evidence type="ECO:0000256" key="6">
    <source>
        <dbReference type="SAM" id="Phobius"/>
    </source>
</evidence>
<dbReference type="PANTHER" id="PTHR11384">
    <property type="entry name" value="ATP-BINDING CASSETTE, SUB-FAMILY D MEMBER"/>
    <property type="match status" value="1"/>
</dbReference>
<proteinExistence type="inferred from homology"/>